<keyword evidence="2" id="KW-0472">Membrane</keyword>
<gene>
    <name evidence="3" type="ORF">VB738_15680</name>
</gene>
<protein>
    <submittedName>
        <fullName evidence="3">Uncharacterized protein</fullName>
    </submittedName>
</protein>
<sequence>MLPTLAERLREQHAKSRGRRASHPPWPVPGEPPTALLFQTRVELASPVAPDVTALTAVPDPGLRLPVREAAVMGIEASECPEPELEAVPPAPVPPQPATERTRVAEMLLLLVWAVLVLIDGAVALASLLNGAADRQRRPQASTVSAVSPSAVPPFLMAAASP</sequence>
<evidence type="ECO:0000313" key="3">
    <source>
        <dbReference type="EMBL" id="MEA5392703.1"/>
    </source>
</evidence>
<evidence type="ECO:0000256" key="2">
    <source>
        <dbReference type="SAM" id="Phobius"/>
    </source>
</evidence>
<feature type="region of interest" description="Disordered" evidence="1">
    <location>
        <begin position="1"/>
        <end position="31"/>
    </location>
</feature>
<keyword evidence="2" id="KW-1133">Transmembrane helix</keyword>
<keyword evidence="4" id="KW-1185">Reference proteome</keyword>
<dbReference type="RefSeq" id="WP_323306631.1">
    <property type="nucleotide sequence ID" value="NZ_JAYGHX010000015.1"/>
</dbReference>
<reference evidence="3 4" key="1">
    <citation type="submission" date="2023-12" db="EMBL/GenBank/DDBJ databases">
        <title>Baltic Sea Cyanobacteria.</title>
        <authorList>
            <person name="Delbaje E."/>
            <person name="Fewer D.P."/>
            <person name="Shishido T.K."/>
        </authorList>
    </citation>
    <scope>NUCLEOTIDE SEQUENCE [LARGE SCALE GENOMIC DNA]</scope>
    <source>
        <strain evidence="3 4">UHCC 0139</strain>
    </source>
</reference>
<evidence type="ECO:0000256" key="1">
    <source>
        <dbReference type="SAM" id="MobiDB-lite"/>
    </source>
</evidence>
<feature type="transmembrane region" description="Helical" evidence="2">
    <location>
        <begin position="107"/>
        <end position="129"/>
    </location>
</feature>
<dbReference type="EMBL" id="JAYGHX010000015">
    <property type="protein sequence ID" value="MEA5392703.1"/>
    <property type="molecule type" value="Genomic_DNA"/>
</dbReference>
<evidence type="ECO:0000313" key="4">
    <source>
        <dbReference type="Proteomes" id="UP001304461"/>
    </source>
</evidence>
<organism evidence="3 4">
    <name type="scientific">Cyanobium gracile UHCC 0139</name>
    <dbReference type="NCBI Taxonomy" id="3110308"/>
    <lineage>
        <taxon>Bacteria</taxon>
        <taxon>Bacillati</taxon>
        <taxon>Cyanobacteriota</taxon>
        <taxon>Cyanophyceae</taxon>
        <taxon>Synechococcales</taxon>
        <taxon>Prochlorococcaceae</taxon>
        <taxon>Cyanobium</taxon>
    </lineage>
</organism>
<dbReference type="Proteomes" id="UP001304461">
    <property type="component" value="Unassembled WGS sequence"/>
</dbReference>
<name>A0ABU5RY37_9CYAN</name>
<comment type="caution">
    <text evidence="3">The sequence shown here is derived from an EMBL/GenBank/DDBJ whole genome shotgun (WGS) entry which is preliminary data.</text>
</comment>
<proteinExistence type="predicted"/>
<accession>A0ABU5RY37</accession>
<keyword evidence="2" id="KW-0812">Transmembrane</keyword>